<accession>A0A5N5QFM4</accession>
<gene>
    <name evidence="4" type="ORF">CTheo_6449</name>
</gene>
<evidence type="ECO:0008006" key="6">
    <source>
        <dbReference type="Google" id="ProtNLM"/>
    </source>
</evidence>
<evidence type="ECO:0000256" key="2">
    <source>
        <dbReference type="SAM" id="Phobius"/>
    </source>
</evidence>
<evidence type="ECO:0000313" key="5">
    <source>
        <dbReference type="Proteomes" id="UP000383932"/>
    </source>
</evidence>
<dbReference type="AlphaFoldDB" id="A0A5N5QFM4"/>
<dbReference type="Proteomes" id="UP000383932">
    <property type="component" value="Unassembled WGS sequence"/>
</dbReference>
<feature type="signal peptide" evidence="3">
    <location>
        <begin position="1"/>
        <end position="17"/>
    </location>
</feature>
<evidence type="ECO:0000256" key="3">
    <source>
        <dbReference type="SAM" id="SignalP"/>
    </source>
</evidence>
<feature type="compositionally biased region" description="Polar residues" evidence="1">
    <location>
        <begin position="453"/>
        <end position="474"/>
    </location>
</feature>
<evidence type="ECO:0000256" key="1">
    <source>
        <dbReference type="SAM" id="MobiDB-lite"/>
    </source>
</evidence>
<keyword evidence="5" id="KW-1185">Reference proteome</keyword>
<sequence>MKFVIVGLLFIISLVTALDVPLPHHAVAEILVIPENVTIMTPRQRKPVFEQQLFDFGSAQNGFSELGNILKRQQNVVEGGGVAVLRFGVMAMAVVMRKKMGAMARDVVPKLHNVARVAVAVRVATGFTCYRDMAGNPLCRDPNPADPSTSEGTSTTVEATSMTVEATSTTISETSAIAISETSTTISETSTTVEVMSTTIEGSSTQVSSPNSEPSETYSQEPDPTVVTTSTTEVSEASITPEVNTAINSPASSQTGETGVANVTKSSTNIGAIVGGSVGGVVALGVLILIVVLCIRKRANETSEAREQAQNDLTPQPYPRSLPPGASWTVYSGTVPPTPRPGTADPFLTPVDQAQSLGVSYTPGTLASSSPPAAATSPIQYAGLPEPQQPDGVGVNAGAPYMPISLNGHSPQLNSMIVTPVQRAGADESSVNRRLRSSLTSGPSPPGPNTSSFASYTDSARSVSNPGRLSNPSAISVGPAYANPGYAGPNPGSTPRPAPRPGFAGIGAGIRASYDPNPPPAFPLGEPYGGPSAVNLPSSRASGYGDAHSMHSAPRSPPPPGVHGGEVGVGGSGTTPGPPPPGFAPGEKQVYRRSLD</sequence>
<feature type="transmembrane region" description="Helical" evidence="2">
    <location>
        <begin position="270"/>
        <end position="295"/>
    </location>
</feature>
<keyword evidence="2" id="KW-1133">Transmembrane helix</keyword>
<reference evidence="4 5" key="1">
    <citation type="journal article" date="2019" name="Fungal Biol. Biotechnol.">
        <title>Draft genome sequence of fastidious pathogen Ceratobasidium theobromae, which causes vascular-streak dieback in Theobroma cacao.</title>
        <authorList>
            <person name="Ali S.S."/>
            <person name="Asman A."/>
            <person name="Shao J."/>
            <person name="Firmansyah A.P."/>
            <person name="Susilo A.W."/>
            <person name="Rosmana A."/>
            <person name="McMahon P."/>
            <person name="Junaid M."/>
            <person name="Guest D."/>
            <person name="Kheng T.Y."/>
            <person name="Meinhardt L.W."/>
            <person name="Bailey B.A."/>
        </authorList>
    </citation>
    <scope>NUCLEOTIDE SEQUENCE [LARGE SCALE GENOMIC DNA]</scope>
    <source>
        <strain evidence="4 5">CT2</strain>
    </source>
</reference>
<feature type="chain" id="PRO_5024468319" description="Transmembrane protein" evidence="3">
    <location>
        <begin position="18"/>
        <end position="596"/>
    </location>
</feature>
<feature type="compositionally biased region" description="Polar residues" evidence="1">
    <location>
        <begin position="237"/>
        <end position="260"/>
    </location>
</feature>
<feature type="compositionally biased region" description="Low complexity" evidence="1">
    <location>
        <begin position="362"/>
        <end position="378"/>
    </location>
</feature>
<keyword evidence="2" id="KW-0472">Membrane</keyword>
<feature type="region of interest" description="Disordered" evidence="1">
    <location>
        <begin position="424"/>
        <end position="596"/>
    </location>
</feature>
<keyword evidence="3" id="KW-0732">Signal</keyword>
<dbReference type="OrthoDB" id="5358959at2759"/>
<name>A0A5N5QFM4_9AGAM</name>
<organism evidence="4 5">
    <name type="scientific">Ceratobasidium theobromae</name>
    <dbReference type="NCBI Taxonomy" id="1582974"/>
    <lineage>
        <taxon>Eukaryota</taxon>
        <taxon>Fungi</taxon>
        <taxon>Dikarya</taxon>
        <taxon>Basidiomycota</taxon>
        <taxon>Agaricomycotina</taxon>
        <taxon>Agaricomycetes</taxon>
        <taxon>Cantharellales</taxon>
        <taxon>Ceratobasidiaceae</taxon>
        <taxon>Ceratobasidium</taxon>
    </lineage>
</organism>
<protein>
    <recommendedName>
        <fullName evidence="6">Transmembrane protein</fullName>
    </recommendedName>
</protein>
<dbReference type="EMBL" id="SSOP01000197">
    <property type="protein sequence ID" value="KAB5590107.1"/>
    <property type="molecule type" value="Genomic_DNA"/>
</dbReference>
<feature type="region of interest" description="Disordered" evidence="1">
    <location>
        <begin position="200"/>
        <end position="260"/>
    </location>
</feature>
<feature type="compositionally biased region" description="Gly residues" evidence="1">
    <location>
        <begin position="562"/>
        <end position="574"/>
    </location>
</feature>
<feature type="compositionally biased region" description="Low complexity" evidence="1">
    <location>
        <begin position="225"/>
        <end position="236"/>
    </location>
</feature>
<feature type="region of interest" description="Disordered" evidence="1">
    <location>
        <begin position="304"/>
        <end position="392"/>
    </location>
</feature>
<evidence type="ECO:0000313" key="4">
    <source>
        <dbReference type="EMBL" id="KAB5590107.1"/>
    </source>
</evidence>
<proteinExistence type="predicted"/>
<feature type="compositionally biased region" description="Polar residues" evidence="1">
    <location>
        <begin position="202"/>
        <end position="222"/>
    </location>
</feature>
<comment type="caution">
    <text evidence="4">The sequence shown here is derived from an EMBL/GenBank/DDBJ whole genome shotgun (WGS) entry which is preliminary data.</text>
</comment>
<keyword evidence="2" id="KW-0812">Transmembrane</keyword>